<accession>A0ABN3YTK1</accession>
<dbReference type="PROSITE" id="PS51257">
    <property type="entry name" value="PROKAR_LIPOPROTEIN"/>
    <property type="match status" value="1"/>
</dbReference>
<proteinExistence type="predicted"/>
<feature type="signal peptide" evidence="1">
    <location>
        <begin position="1"/>
        <end position="25"/>
    </location>
</feature>
<keyword evidence="3" id="KW-1185">Reference proteome</keyword>
<reference evidence="2" key="1">
    <citation type="submission" date="2009-10" db="EMBL/GenBank/DDBJ databases">
        <title>Complete sequence of Fibrobacter succinogenes subsp. succinogenes S85.</title>
        <authorList>
            <consortium name="US DOE Joint Genome Institute"/>
            <person name="Lucas S."/>
            <person name="Copeland A."/>
            <person name="Lapidus A."/>
            <person name="Glavina del Rio T."/>
            <person name="Tice H."/>
            <person name="Bruce D."/>
            <person name="Goodwin L."/>
            <person name="Pitluck S."/>
            <person name="Chertkov O."/>
            <person name="Detter J.C."/>
            <person name="Han C."/>
            <person name="Tapia R."/>
            <person name="Larimer F."/>
            <person name="Land M."/>
            <person name="Hauser L."/>
            <person name="Kyrpides N."/>
            <person name="Mikhailova N."/>
            <person name="Weimer P.J."/>
            <person name="Stevenson D.M."/>
            <person name="Boyum J."/>
            <person name="Brumm P.I."/>
            <person name="Mead D."/>
        </authorList>
    </citation>
    <scope>NUCLEOTIDE SEQUENCE [LARGE SCALE GENOMIC DNA]</scope>
    <source>
        <strain evidence="2">S85</strain>
    </source>
</reference>
<dbReference type="RefSeq" id="WP_015731966.1">
    <property type="nucleotide sequence ID" value="NC_013410.1"/>
</dbReference>
<sequence>MMKFLKLCWLPFLLIALFLVGCSQSNEDEVRKAKRFEALKGLPLDTVLTRAYKFYEQYKAANDTLLRDSMDDYRDHFFARWKLTSDSLCGTVAPDDSLAAELREIYKVVMEFDAKRKYHYILNREKRDSLQAFLYEKMQKVKLFGIDDILDDLERRRENPDSMRAVQNQRDSAENAEIWSVPLEEAISGMKEDSSSVHTVNYFVQTMQVFYVDTSASDMNELDKIDRHRIKLDAWKETKSACLSKTPMGQQILVLNKEYHTLLKNFMKTKVRVSRQEIYSYTFFLGKYPFWYPMISVVPLLWGNGFHFDSFPIMRSALFNKTHDMVILSVGEEGDLGRCYYLSKKNGKWELVMLKRGCVDSSGFLKHA</sequence>
<gene>
    <name evidence="2" type="ordered locus">Fisuc_1263</name>
</gene>
<organism evidence="2 3">
    <name type="scientific">Fibrobacter succinogenes (strain ATCC 19169 / S85)</name>
    <dbReference type="NCBI Taxonomy" id="59374"/>
    <lineage>
        <taxon>Bacteria</taxon>
        <taxon>Pseudomonadati</taxon>
        <taxon>Fibrobacterota</taxon>
        <taxon>Fibrobacteria</taxon>
        <taxon>Fibrobacterales</taxon>
        <taxon>Fibrobacteraceae</taxon>
        <taxon>Fibrobacter</taxon>
    </lineage>
</organism>
<evidence type="ECO:0000313" key="2">
    <source>
        <dbReference type="EMBL" id="ACX74864.1"/>
    </source>
</evidence>
<dbReference type="Proteomes" id="UP000001497">
    <property type="component" value="Chromosome"/>
</dbReference>
<feature type="chain" id="PRO_5045118968" description="Lipoprotein" evidence="1">
    <location>
        <begin position="26"/>
        <end position="368"/>
    </location>
</feature>
<dbReference type="EMBL" id="CP001792">
    <property type="protein sequence ID" value="ACX74864.1"/>
    <property type="molecule type" value="Genomic_DNA"/>
</dbReference>
<evidence type="ECO:0000313" key="3">
    <source>
        <dbReference type="Proteomes" id="UP000001497"/>
    </source>
</evidence>
<protein>
    <recommendedName>
        <fullName evidence="4">Lipoprotein</fullName>
    </recommendedName>
</protein>
<name>A0ABN3YTK1_FIBSS</name>
<keyword evidence="1" id="KW-0732">Signal</keyword>
<evidence type="ECO:0000256" key="1">
    <source>
        <dbReference type="SAM" id="SignalP"/>
    </source>
</evidence>
<evidence type="ECO:0008006" key="4">
    <source>
        <dbReference type="Google" id="ProtNLM"/>
    </source>
</evidence>